<accession>M8DXJ2</accession>
<dbReference type="PROSITE" id="PS00455">
    <property type="entry name" value="AMP_BINDING"/>
    <property type="match status" value="1"/>
</dbReference>
<dbReference type="OrthoDB" id="9757771at2"/>
<dbReference type="InterPro" id="IPR020845">
    <property type="entry name" value="AMP-binding_CS"/>
</dbReference>
<dbReference type="InterPro" id="IPR025110">
    <property type="entry name" value="AMP-bd_C"/>
</dbReference>
<reference evidence="5 6" key="1">
    <citation type="submission" date="2013-03" db="EMBL/GenBank/DDBJ databases">
        <title>Assembly of a new bacterial strain Brevibacillus borstelensis AK1.</title>
        <authorList>
            <person name="Rajan I."/>
            <person name="PoliReddy D."/>
            <person name="Sugumar T."/>
            <person name="Rathinam K."/>
            <person name="Alqarawi S."/>
            <person name="Khalil A.B."/>
            <person name="Sivakumar N."/>
        </authorList>
    </citation>
    <scope>NUCLEOTIDE SEQUENCE [LARGE SCALE GENOMIC DNA]</scope>
    <source>
        <strain evidence="5 6">AK1</strain>
    </source>
</reference>
<dbReference type="PANTHER" id="PTHR43767:SF1">
    <property type="entry name" value="NONRIBOSOMAL PEPTIDE SYNTHASE PES1 (EUROFUNG)-RELATED"/>
    <property type="match status" value="1"/>
</dbReference>
<evidence type="ECO:0000259" key="3">
    <source>
        <dbReference type="Pfam" id="PF00501"/>
    </source>
</evidence>
<dbReference type="AlphaFoldDB" id="M8DXJ2"/>
<dbReference type="InterPro" id="IPR000873">
    <property type="entry name" value="AMP-dep_synth/lig_dom"/>
</dbReference>
<dbReference type="RefSeq" id="WP_003389293.1">
    <property type="nucleotide sequence ID" value="NZ_APBN01000006.1"/>
</dbReference>
<name>M8DXJ2_9BACL</name>
<dbReference type="Pfam" id="PF13193">
    <property type="entry name" value="AMP-binding_C"/>
    <property type="match status" value="1"/>
</dbReference>
<comment type="similarity">
    <text evidence="1">Belongs to the ATP-dependent AMP-binding enzyme family.</text>
</comment>
<dbReference type="Gene3D" id="3.30.300.30">
    <property type="match status" value="1"/>
</dbReference>
<evidence type="ECO:0000313" key="6">
    <source>
        <dbReference type="Proteomes" id="UP000012081"/>
    </source>
</evidence>
<protein>
    <submittedName>
        <fullName evidence="5">AMP-dependent synthetase/ligase</fullName>
    </submittedName>
</protein>
<dbReference type="PANTHER" id="PTHR43767">
    <property type="entry name" value="LONG-CHAIN-FATTY-ACID--COA LIGASE"/>
    <property type="match status" value="1"/>
</dbReference>
<evidence type="ECO:0000256" key="2">
    <source>
        <dbReference type="ARBA" id="ARBA00022598"/>
    </source>
</evidence>
<evidence type="ECO:0000256" key="1">
    <source>
        <dbReference type="ARBA" id="ARBA00006432"/>
    </source>
</evidence>
<gene>
    <name evidence="5" type="ORF">I532_15301</name>
</gene>
<dbReference type="InterPro" id="IPR050237">
    <property type="entry name" value="ATP-dep_AMP-bd_enzyme"/>
</dbReference>
<keyword evidence="2 5" id="KW-0436">Ligase</keyword>
<dbReference type="GO" id="GO:0016878">
    <property type="term" value="F:acid-thiol ligase activity"/>
    <property type="evidence" value="ECO:0007669"/>
    <property type="project" value="UniProtKB-ARBA"/>
</dbReference>
<dbReference type="Proteomes" id="UP000012081">
    <property type="component" value="Unassembled WGS sequence"/>
</dbReference>
<evidence type="ECO:0000313" key="5">
    <source>
        <dbReference type="EMBL" id="EMT51721.1"/>
    </source>
</evidence>
<feature type="domain" description="AMP-dependent synthetase/ligase" evidence="3">
    <location>
        <begin position="9"/>
        <end position="362"/>
    </location>
</feature>
<feature type="domain" description="AMP-binding enzyme C-terminal" evidence="4">
    <location>
        <begin position="412"/>
        <end position="486"/>
    </location>
</feature>
<dbReference type="InterPro" id="IPR045851">
    <property type="entry name" value="AMP-bd_C_sf"/>
</dbReference>
<dbReference type="InterPro" id="IPR042099">
    <property type="entry name" value="ANL_N_sf"/>
</dbReference>
<dbReference type="STRING" id="1300222.I532_15301"/>
<dbReference type="SUPFAM" id="SSF56801">
    <property type="entry name" value="Acetyl-CoA synthetase-like"/>
    <property type="match status" value="1"/>
</dbReference>
<organism evidence="5 6">
    <name type="scientific">Brevibacillus borstelensis AK1</name>
    <dbReference type="NCBI Taxonomy" id="1300222"/>
    <lineage>
        <taxon>Bacteria</taxon>
        <taxon>Bacillati</taxon>
        <taxon>Bacillota</taxon>
        <taxon>Bacilli</taxon>
        <taxon>Bacillales</taxon>
        <taxon>Paenibacillaceae</taxon>
        <taxon>Brevibacillus</taxon>
    </lineage>
</organism>
<dbReference type="EMBL" id="APBN01000006">
    <property type="protein sequence ID" value="EMT51721.1"/>
    <property type="molecule type" value="Genomic_DNA"/>
</dbReference>
<comment type="caution">
    <text evidence="5">The sequence shown here is derived from an EMBL/GenBank/DDBJ whole genome shotgun (WGS) entry which is preliminary data.</text>
</comment>
<dbReference type="PATRIC" id="fig|1300222.3.peg.3202"/>
<dbReference type="FunFam" id="3.30.300.30:FF:000008">
    <property type="entry name" value="2,3-dihydroxybenzoate-AMP ligase"/>
    <property type="match status" value="1"/>
</dbReference>
<dbReference type="Pfam" id="PF00501">
    <property type="entry name" value="AMP-binding"/>
    <property type="match status" value="1"/>
</dbReference>
<dbReference type="Gene3D" id="3.40.50.12780">
    <property type="entry name" value="N-terminal domain of ligase-like"/>
    <property type="match status" value="1"/>
</dbReference>
<keyword evidence="6" id="KW-1185">Reference proteome</keyword>
<evidence type="ECO:0000259" key="4">
    <source>
        <dbReference type="Pfam" id="PF13193"/>
    </source>
</evidence>
<proteinExistence type="inferred from homology"/>
<sequence length="505" mass="55677">MGGLHVYLRDRAERTPDAEAVVSGDKRFTYQAFFERVNQLSMYLQSIGVQKGDRVGILCKNNHPFPTILFAVLQVGAVAMPINWRLTAYEMEGIIQTGAPKVLFYDEEFAHSLSHVKGMIEFAIAVEAGGELTDAFASIFENSPPPEPPAVPVSDEDLALILFTSGTTGISKGCMISHGCYDAYLRCIDPDLRSGFRFLAVHPLFHMSSTSMILFNVYLGNTMVFLDDDAPVSILKTIEKEKINAMFAFPSVYTYLLEEIRQNTWDLSSLVHVASGGTRVPASLIRSYAELGIPMGQGYGSTEASFVSHWNLQMGLDTAESVGKLFPGVQLKIVHPDTGEELPPGQTGELMVKSPYIFKGYLNNPEATQKVLIDGWVRMGDAGRLDENGFLYISGRYKEMILYGGDNVYPAEIEEVIHQIEGVMEVAVIGVPHETMGEAPRAYVIKSGNSPLTESDIVRACKEKLAEYKIPEVVFVADLPKNGLGKVMKHVLREQALSEMPVRST</sequence>